<feature type="signal peptide" evidence="1">
    <location>
        <begin position="1"/>
        <end position="27"/>
    </location>
</feature>
<gene>
    <name evidence="2" type="ORF">JOL62DRAFT_390693</name>
</gene>
<reference evidence="2 3" key="1">
    <citation type="submission" date="2024-04" db="EMBL/GenBank/DDBJ databases">
        <title>Phyllosticta paracitricarpa is synonymous to the EU quarantine fungus P. citricarpa based on phylogenomic analyses.</title>
        <authorList>
            <consortium name="Lawrence Berkeley National Laboratory"/>
            <person name="Van ingen-buijs V.A."/>
            <person name="Van westerhoven A.C."/>
            <person name="Haridas S."/>
            <person name="Skiadas P."/>
            <person name="Martin F."/>
            <person name="Groenewald J.Z."/>
            <person name="Crous P.W."/>
            <person name="Seidl M.F."/>
        </authorList>
    </citation>
    <scope>NUCLEOTIDE SEQUENCE [LARGE SCALE GENOMIC DNA]</scope>
    <source>
        <strain evidence="2 3">CBS 141358</strain>
    </source>
</reference>
<comment type="caution">
    <text evidence="2">The sequence shown here is derived from an EMBL/GenBank/DDBJ whole genome shotgun (WGS) entry which is preliminary data.</text>
</comment>
<evidence type="ECO:0000313" key="3">
    <source>
        <dbReference type="Proteomes" id="UP001367316"/>
    </source>
</evidence>
<dbReference type="EMBL" id="JBBPBF010000006">
    <property type="protein sequence ID" value="KAK7613724.1"/>
    <property type="molecule type" value="Genomic_DNA"/>
</dbReference>
<evidence type="ECO:0008006" key="4">
    <source>
        <dbReference type="Google" id="ProtNLM"/>
    </source>
</evidence>
<dbReference type="Proteomes" id="UP001367316">
    <property type="component" value="Unassembled WGS sequence"/>
</dbReference>
<feature type="chain" id="PRO_5045200918" description="Secreted protein" evidence="1">
    <location>
        <begin position="28"/>
        <end position="164"/>
    </location>
</feature>
<evidence type="ECO:0000313" key="2">
    <source>
        <dbReference type="EMBL" id="KAK7613724.1"/>
    </source>
</evidence>
<evidence type="ECO:0000256" key="1">
    <source>
        <dbReference type="SAM" id="SignalP"/>
    </source>
</evidence>
<name>A0ABR1NFT4_9PEZI</name>
<proteinExistence type="predicted"/>
<accession>A0ABR1NFT4</accession>
<sequence length="164" mass="19004">MANRRQHTVLLHLSLLLFLFVIFSALGRRFCQIQRDWILFASIIQAREWPHFPYPWFRSLPRLAVTAAAVAFSAHSHHHTWRSSFSEADDTALGRRNGIFFFFFFSLFLFATSKQANAQASTTNRLSFVLRCWGKATSNVRLGQWSAGSDERLMKKRFVCQNVS</sequence>
<organism evidence="2 3">
    <name type="scientific">Phyllosticta paracitricarpa</name>
    <dbReference type="NCBI Taxonomy" id="2016321"/>
    <lineage>
        <taxon>Eukaryota</taxon>
        <taxon>Fungi</taxon>
        <taxon>Dikarya</taxon>
        <taxon>Ascomycota</taxon>
        <taxon>Pezizomycotina</taxon>
        <taxon>Dothideomycetes</taxon>
        <taxon>Dothideomycetes incertae sedis</taxon>
        <taxon>Botryosphaeriales</taxon>
        <taxon>Phyllostictaceae</taxon>
        <taxon>Phyllosticta</taxon>
    </lineage>
</organism>
<keyword evidence="3" id="KW-1185">Reference proteome</keyword>
<keyword evidence="1" id="KW-0732">Signal</keyword>
<protein>
    <recommendedName>
        <fullName evidence="4">Secreted protein</fullName>
    </recommendedName>
</protein>